<feature type="domain" description="Zona occludens toxin N-terminal" evidence="1">
    <location>
        <begin position="50"/>
        <end position="145"/>
    </location>
</feature>
<dbReference type="InterPro" id="IPR027417">
    <property type="entry name" value="P-loop_NTPase"/>
</dbReference>
<organism evidence="2 3">
    <name type="scientific">Halalkalibacter hemicellulosilyticusJCM 9152</name>
    <dbReference type="NCBI Taxonomy" id="1236971"/>
    <lineage>
        <taxon>Bacteria</taxon>
        <taxon>Bacillati</taxon>
        <taxon>Bacillota</taxon>
        <taxon>Bacilli</taxon>
        <taxon>Bacillales</taxon>
        <taxon>Bacillaceae</taxon>
        <taxon>Halalkalibacter</taxon>
    </lineage>
</organism>
<dbReference type="STRING" id="1236971.JCM9152_4466"/>
<dbReference type="OrthoDB" id="2590238at2"/>
<evidence type="ECO:0000313" key="3">
    <source>
        <dbReference type="Proteomes" id="UP000018895"/>
    </source>
</evidence>
<sequence length="210" mass="25156">MAHHIFFQGSLGSGKTALMSIMAHNIRARTIQQNGDLALFSNYELKDSFAMDHYTDWYEVAKRQGSICCWDEAHMAFDNRRWSRHGSIIATEVMMYTRKMHSIQMYASPSINNVDSRIRKIIEVLIHCRKLGKKGFQYTFYDYQTGEFLRRQFMPMWRMKRFFSLNLYDSYQMVKGFPLPQNEDQSDEFFDELERIHNQARRIRERMTIN</sequence>
<proteinExistence type="predicted"/>
<evidence type="ECO:0000259" key="1">
    <source>
        <dbReference type="Pfam" id="PF05707"/>
    </source>
</evidence>
<dbReference type="RefSeq" id="WP_035347463.1">
    <property type="nucleotide sequence ID" value="NZ_BAUU01000058.1"/>
</dbReference>
<reference evidence="2" key="1">
    <citation type="journal article" date="2014" name="Genome Announc.">
        <title>Draft Genome Sequences of Three Alkaliphilic Bacillus Strains, Bacillus wakoensis JCM 9140T, Bacillus akibai JCM 9157T, and Bacillus hemicellulosilyticus JCM 9152T.</title>
        <authorList>
            <person name="Yuki M."/>
            <person name="Oshima K."/>
            <person name="Suda W."/>
            <person name="Oshida Y."/>
            <person name="Kitamura K."/>
            <person name="Iida T."/>
            <person name="Hattori M."/>
            <person name="Ohkuma M."/>
        </authorList>
    </citation>
    <scope>NUCLEOTIDE SEQUENCE [LARGE SCALE GENOMIC DNA]</scope>
    <source>
        <strain evidence="2">JCM 9152</strain>
    </source>
</reference>
<dbReference type="InterPro" id="IPR008900">
    <property type="entry name" value="Zot_N"/>
</dbReference>
<accession>W4QL81</accession>
<dbReference type="Gene3D" id="3.40.50.300">
    <property type="entry name" value="P-loop containing nucleotide triphosphate hydrolases"/>
    <property type="match status" value="1"/>
</dbReference>
<gene>
    <name evidence="2" type="ORF">JCM9152_4466</name>
</gene>
<keyword evidence="3" id="KW-1185">Reference proteome</keyword>
<name>W4QL81_9BACI</name>
<dbReference type="EMBL" id="BAUU01000058">
    <property type="protein sequence ID" value="GAE32875.1"/>
    <property type="molecule type" value="Genomic_DNA"/>
</dbReference>
<dbReference type="Proteomes" id="UP000018895">
    <property type="component" value="Unassembled WGS sequence"/>
</dbReference>
<dbReference type="SUPFAM" id="SSF52540">
    <property type="entry name" value="P-loop containing nucleoside triphosphate hydrolases"/>
    <property type="match status" value="1"/>
</dbReference>
<comment type="caution">
    <text evidence="2">The sequence shown here is derived from an EMBL/GenBank/DDBJ whole genome shotgun (WGS) entry which is preliminary data.</text>
</comment>
<protein>
    <recommendedName>
        <fullName evidence="1">Zona occludens toxin N-terminal domain-containing protein</fullName>
    </recommendedName>
</protein>
<dbReference type="Pfam" id="PF05707">
    <property type="entry name" value="Zot"/>
    <property type="match status" value="1"/>
</dbReference>
<evidence type="ECO:0000313" key="2">
    <source>
        <dbReference type="EMBL" id="GAE32875.1"/>
    </source>
</evidence>
<dbReference type="AlphaFoldDB" id="W4QL81"/>